<feature type="domain" description="DUF4349" evidence="3">
    <location>
        <begin position="92"/>
        <end position="302"/>
    </location>
</feature>
<evidence type="ECO:0000313" key="4">
    <source>
        <dbReference type="EMBL" id="QES47626.1"/>
    </source>
</evidence>
<keyword evidence="2" id="KW-0472">Membrane</keyword>
<evidence type="ECO:0000256" key="2">
    <source>
        <dbReference type="SAM" id="Phobius"/>
    </source>
</evidence>
<dbReference type="EMBL" id="CP029190">
    <property type="protein sequence ID" value="QES47626.1"/>
    <property type="molecule type" value="Genomic_DNA"/>
</dbReference>
<dbReference type="AlphaFoldDB" id="A0A5P2CXJ6"/>
<feature type="compositionally biased region" description="Low complexity" evidence="1">
    <location>
        <begin position="331"/>
        <end position="349"/>
    </location>
</feature>
<feature type="compositionally biased region" description="Low complexity" evidence="1">
    <location>
        <begin position="66"/>
        <end position="87"/>
    </location>
</feature>
<dbReference type="OrthoDB" id="186919at2"/>
<name>A0A5P2CXJ6_STRVZ</name>
<protein>
    <submittedName>
        <fullName evidence="4">DUF4349 domain-containing protein</fullName>
    </submittedName>
</protein>
<feature type="region of interest" description="Disordered" evidence="1">
    <location>
        <begin position="42"/>
        <end position="88"/>
    </location>
</feature>
<keyword evidence="2" id="KW-0812">Transmembrane</keyword>
<dbReference type="Pfam" id="PF14257">
    <property type="entry name" value="DUF4349"/>
    <property type="match status" value="1"/>
</dbReference>
<keyword evidence="2" id="KW-1133">Transmembrane helix</keyword>
<dbReference type="InterPro" id="IPR025645">
    <property type="entry name" value="DUF4349"/>
</dbReference>
<evidence type="ECO:0000259" key="3">
    <source>
        <dbReference type="Pfam" id="PF14257"/>
    </source>
</evidence>
<accession>A0A5P2CXJ6</accession>
<evidence type="ECO:0000256" key="1">
    <source>
        <dbReference type="SAM" id="MobiDB-lite"/>
    </source>
</evidence>
<feature type="transmembrane region" description="Helical" evidence="2">
    <location>
        <begin position="280"/>
        <end position="302"/>
    </location>
</feature>
<reference evidence="4 5" key="1">
    <citation type="submission" date="2018-05" db="EMBL/GenBank/DDBJ databases">
        <title>Streptomyces venezuelae.</title>
        <authorList>
            <person name="Kim W."/>
            <person name="Lee N."/>
            <person name="Cho B.-K."/>
        </authorList>
    </citation>
    <scope>NUCLEOTIDE SEQUENCE [LARGE SCALE GENOMIC DNA]</scope>
    <source>
        <strain evidence="4 5">ATCC 21782</strain>
    </source>
</reference>
<gene>
    <name evidence="4" type="ORF">DEJ50_07130</name>
</gene>
<evidence type="ECO:0000313" key="5">
    <source>
        <dbReference type="Proteomes" id="UP000325211"/>
    </source>
</evidence>
<dbReference type="Proteomes" id="UP000325211">
    <property type="component" value="Chromosome"/>
</dbReference>
<feature type="region of interest" description="Disordered" evidence="1">
    <location>
        <begin position="313"/>
        <end position="359"/>
    </location>
</feature>
<sequence length="359" mass="36770">MTRTYGHNSSRSRSAGGRSAGVLAAVAAVGVLALAGCSADTEGSGATADRGVAAPQAARDAKSGEKAAGAGATAPSAAPAAGAAGKPVQVRQHIIRTASLGIESKDVQQTLAAARSAAEGAGGYVGNESTRRDDSGAMTSTVTLRVPGEKFDSVLGALEGGGKLLHRKVEAQDVTEKVVDVDSRVRSQQASVARVREMMDKASALGDVVMLEGELSKRQAELEALLAQQTALKDQTSLGTITLEVSGKPAAPVEQKEEEDPAFTDALKGGWEVFLTGLKWLTLVVGAVLPFALAGLVLLALWKVYRRFRPATPPVPMRGTGAPQVWPQRQAAPAAPPAHAAHSAHPSPAGTDTAADVQD</sequence>
<dbReference type="RefSeq" id="WP_150206743.1">
    <property type="nucleotide sequence ID" value="NZ_CP029190.1"/>
</dbReference>
<organism evidence="4 5">
    <name type="scientific">Streptomyces venezuelae</name>
    <dbReference type="NCBI Taxonomy" id="54571"/>
    <lineage>
        <taxon>Bacteria</taxon>
        <taxon>Bacillati</taxon>
        <taxon>Actinomycetota</taxon>
        <taxon>Actinomycetes</taxon>
        <taxon>Kitasatosporales</taxon>
        <taxon>Streptomycetaceae</taxon>
        <taxon>Streptomyces</taxon>
    </lineage>
</organism>
<proteinExistence type="predicted"/>